<feature type="region of interest" description="Disordered" evidence="2">
    <location>
        <begin position="1"/>
        <end position="32"/>
    </location>
</feature>
<sequence length="646" mass="69454">MSAPGVSPGGAEARLPPRAPCRQASGSLSPTDIRWMRYGPERCHDLQGQGGEACRNSQRQGNDDDVAIDLRGLNFNVLEAPSPCRARCRRSQLSLGPQAAHALELSESWLDSPRHARASPSHPAGLGPEPFGPLRLLPPVRASQGSALGDASCIGVASGDASGMATVAVLGAASAFRAMSPASRRSRRSRRSSLIGGEARRPEADVRLAHESFGAESSVSTTAGGELSQPSCPTPAAASQAAGFEQEEGEAQAAEDVLPDAADALQATGEEAEEPSQCFFIGSPPAEARHGLRCREPQEVPAVTFLEQALSEAQRRAREAEEGLQRERERSLGLMARAQDLIEMVAAGDKEMVEREGQMVEREAQVKAREEVQQDIFREQHGLLEKDRRAVEAERCALALREARLEDREVCVQDVETKLLQREVALQEAEAALLQREAALQEALAARDFQAAEEALKAPRTLEVGACFADVAAQTEEAKVVACFADMAAQTDEAKVAGRWRSLWPPGFLRLFVLIVVVVRLSLFQPQEPLGGSPPAFDLVDLCMRCPATRCPATPCPERLQPPAPACRPCPACPQPPSQLLGDNRTGMDTPRNMSWQGHDGRHRPRRSQASTAVGPGHAGTEAELPPRRRATQLGVLSGLFLYGLM</sequence>
<keyword evidence="1" id="KW-0175">Coiled coil</keyword>
<evidence type="ECO:0000313" key="3">
    <source>
        <dbReference type="EMBL" id="CAE4581084.1"/>
    </source>
</evidence>
<proteinExistence type="predicted"/>
<dbReference type="AlphaFoldDB" id="A0A7S4UZC7"/>
<organism evidence="3">
    <name type="scientific">Alexandrium monilatum</name>
    <dbReference type="NCBI Taxonomy" id="311494"/>
    <lineage>
        <taxon>Eukaryota</taxon>
        <taxon>Sar</taxon>
        <taxon>Alveolata</taxon>
        <taxon>Dinophyceae</taxon>
        <taxon>Gonyaulacales</taxon>
        <taxon>Pyrocystaceae</taxon>
        <taxon>Alexandrium</taxon>
    </lineage>
</organism>
<feature type="coiled-coil region" evidence="1">
    <location>
        <begin position="417"/>
        <end position="446"/>
    </location>
</feature>
<feature type="region of interest" description="Disordered" evidence="2">
    <location>
        <begin position="583"/>
        <end position="627"/>
    </location>
</feature>
<evidence type="ECO:0000256" key="1">
    <source>
        <dbReference type="SAM" id="Coils"/>
    </source>
</evidence>
<evidence type="ECO:0000256" key="2">
    <source>
        <dbReference type="SAM" id="MobiDB-lite"/>
    </source>
</evidence>
<name>A0A7S4UZC7_9DINO</name>
<feature type="coiled-coil region" evidence="1">
    <location>
        <begin position="303"/>
        <end position="330"/>
    </location>
</feature>
<accession>A0A7S4UZC7</accession>
<gene>
    <name evidence="3" type="ORF">AMON00008_LOCUS19121</name>
</gene>
<feature type="compositionally biased region" description="Polar residues" evidence="2">
    <location>
        <begin position="215"/>
        <end position="231"/>
    </location>
</feature>
<feature type="region of interest" description="Disordered" evidence="2">
    <location>
        <begin position="178"/>
        <end position="253"/>
    </location>
</feature>
<dbReference type="EMBL" id="HBNR01028159">
    <property type="protein sequence ID" value="CAE4581084.1"/>
    <property type="molecule type" value="Transcribed_RNA"/>
</dbReference>
<reference evidence="3" key="1">
    <citation type="submission" date="2021-01" db="EMBL/GenBank/DDBJ databases">
        <authorList>
            <person name="Corre E."/>
            <person name="Pelletier E."/>
            <person name="Niang G."/>
            <person name="Scheremetjew M."/>
            <person name="Finn R."/>
            <person name="Kale V."/>
            <person name="Holt S."/>
            <person name="Cochrane G."/>
            <person name="Meng A."/>
            <person name="Brown T."/>
            <person name="Cohen L."/>
        </authorList>
    </citation>
    <scope>NUCLEOTIDE SEQUENCE</scope>
    <source>
        <strain evidence="3">CCMP3105</strain>
    </source>
</reference>
<feature type="compositionally biased region" description="Basic and acidic residues" evidence="2">
    <location>
        <begin position="198"/>
        <end position="210"/>
    </location>
</feature>
<protein>
    <submittedName>
        <fullName evidence="3">Uncharacterized protein</fullName>
    </submittedName>
</protein>